<dbReference type="InterPro" id="IPR003618">
    <property type="entry name" value="TFIIS_cen_dom"/>
</dbReference>
<dbReference type="Pfam" id="PF08711">
    <property type="entry name" value="Med26"/>
    <property type="match status" value="1"/>
</dbReference>
<evidence type="ECO:0000256" key="1">
    <source>
        <dbReference type="ARBA" id="ARBA00004123"/>
    </source>
</evidence>
<dbReference type="GO" id="GO:0006368">
    <property type="term" value="P:transcription elongation by RNA polymerase II"/>
    <property type="evidence" value="ECO:0007669"/>
    <property type="project" value="InterPro"/>
</dbReference>
<dbReference type="FunFam" id="2.20.25.10:FF:000001">
    <property type="entry name" value="Probable Transcription elongation factor S-II"/>
    <property type="match status" value="1"/>
</dbReference>
<keyword evidence="2 8" id="KW-0479">Metal-binding</keyword>
<dbReference type="GO" id="GO:0000977">
    <property type="term" value="F:RNA polymerase II transcription regulatory region sequence-specific DNA binding"/>
    <property type="evidence" value="ECO:0007669"/>
    <property type="project" value="TreeGrafter"/>
</dbReference>
<dbReference type="CDD" id="cd13749">
    <property type="entry name" value="Zn-ribbon_TFIIS"/>
    <property type="match status" value="1"/>
</dbReference>
<keyword evidence="4 8" id="KW-0862">Zinc</keyword>
<dbReference type="GO" id="GO:0031440">
    <property type="term" value="P:regulation of mRNA 3'-end processing"/>
    <property type="evidence" value="ECO:0007669"/>
    <property type="project" value="TreeGrafter"/>
</dbReference>
<dbReference type="GO" id="GO:0005634">
    <property type="term" value="C:nucleus"/>
    <property type="evidence" value="ECO:0007669"/>
    <property type="project" value="UniProtKB-SubCell"/>
</dbReference>
<sequence>MAMNAKAIDEKGKALTKAFTGGEPSSTLLGLLEDLRRGVQASEDLLRSTRIGITVNRVKQHKDPAVARTASELVGKWRTDVRRAGGTPGGKESGASTPRPASATTTNGASPAPSPAPSATSAAAKPKAKHTVPPEQRSAAADKVDTGVTGNAVRDNCLRLMYDGLSHMSEEHPEDVFRVAREVELACFNKYRPETSTEYKGKIRSLYQNLKNKSNPQLRKRVLSGEIEPARFAVMSHDELKSAERRAEDLKLMKENMNNSMTPQEEKSISASLTCSKCHQKKVSYTQAQTRSADEPMTTFCSCTNCGHRWKFS</sequence>
<evidence type="ECO:0000256" key="6">
    <source>
        <dbReference type="PROSITE-ProRule" id="PRU00472"/>
    </source>
</evidence>
<keyword evidence="8" id="KW-0238">DNA-binding</keyword>
<evidence type="ECO:0000256" key="2">
    <source>
        <dbReference type="ARBA" id="ARBA00022723"/>
    </source>
</evidence>
<dbReference type="Gene3D" id="1.20.930.10">
    <property type="entry name" value="Conserved domain common to transcription factors TFIIS, elongin A, CRSP70"/>
    <property type="match status" value="1"/>
</dbReference>
<dbReference type="PROSITE" id="PS51319">
    <property type="entry name" value="TFIIS_N"/>
    <property type="match status" value="1"/>
</dbReference>
<comment type="function">
    <text evidence="8">Necessary for efficient RNA polymerase II transcription elongation past template-encoded arresting sites.</text>
</comment>
<evidence type="ECO:0000256" key="7">
    <source>
        <dbReference type="PROSITE-ProRule" id="PRU00649"/>
    </source>
</evidence>
<dbReference type="AlphaFoldDB" id="A0A6A6P7S0"/>
<protein>
    <recommendedName>
        <fullName evidence="8">Transcription elongation factor</fullName>
    </recommendedName>
</protein>
<evidence type="ECO:0000256" key="3">
    <source>
        <dbReference type="ARBA" id="ARBA00022771"/>
    </source>
</evidence>
<dbReference type="SUPFAM" id="SSF47676">
    <property type="entry name" value="Conserved domain common to transcription factors TFIIS, elongin A, CRSP70"/>
    <property type="match status" value="1"/>
</dbReference>
<dbReference type="InterPro" id="IPR017923">
    <property type="entry name" value="TFIIS_N"/>
</dbReference>
<keyword evidence="13" id="KW-0251">Elongation factor</keyword>
<dbReference type="SUPFAM" id="SSF46942">
    <property type="entry name" value="Elongation factor TFIIS domain 2"/>
    <property type="match status" value="1"/>
</dbReference>
<dbReference type="InterPro" id="IPR003617">
    <property type="entry name" value="TFIIS/CRSP70_N_sub"/>
</dbReference>
<dbReference type="InterPro" id="IPR035100">
    <property type="entry name" value="TF_IIS-typ"/>
</dbReference>
<feature type="domain" description="TFIIS N-terminal" evidence="11">
    <location>
        <begin position="1"/>
        <end position="84"/>
    </location>
</feature>
<dbReference type="InterPro" id="IPR036575">
    <property type="entry name" value="TFIIS_cen_dom_sf"/>
</dbReference>
<dbReference type="Pfam" id="PF01096">
    <property type="entry name" value="Zn_ribbon_TFIIS"/>
    <property type="match status" value="1"/>
</dbReference>
<dbReference type="FunFam" id="1.10.472.30:FF:000003">
    <property type="entry name" value="Transcription elongation factor S-II"/>
    <property type="match status" value="1"/>
</dbReference>
<keyword evidence="5 7" id="KW-0539">Nucleus</keyword>
<evidence type="ECO:0000313" key="13">
    <source>
        <dbReference type="EMBL" id="KAF2459878.1"/>
    </source>
</evidence>
<dbReference type="PANTHER" id="PTHR11477:SF0">
    <property type="entry name" value="IP08861P-RELATED"/>
    <property type="match status" value="1"/>
</dbReference>
<proteinExistence type="inferred from homology"/>
<dbReference type="PROSITE" id="PS51133">
    <property type="entry name" value="ZF_TFIIS_2"/>
    <property type="match status" value="1"/>
</dbReference>
<evidence type="ECO:0000256" key="8">
    <source>
        <dbReference type="RuleBase" id="RU368078"/>
    </source>
</evidence>
<organism evidence="13 14">
    <name type="scientific">Lineolata rhizophorae</name>
    <dbReference type="NCBI Taxonomy" id="578093"/>
    <lineage>
        <taxon>Eukaryota</taxon>
        <taxon>Fungi</taxon>
        <taxon>Dikarya</taxon>
        <taxon>Ascomycota</taxon>
        <taxon>Pezizomycotina</taxon>
        <taxon>Dothideomycetes</taxon>
        <taxon>Dothideomycetes incertae sedis</taxon>
        <taxon>Lineolatales</taxon>
        <taxon>Lineolataceae</taxon>
        <taxon>Lineolata</taxon>
    </lineage>
</organism>
<feature type="region of interest" description="Disordered" evidence="9">
    <location>
        <begin position="77"/>
        <end position="147"/>
    </location>
</feature>
<dbReference type="GO" id="GO:0001139">
    <property type="term" value="F:RNA polymerase II complex recruiting activity"/>
    <property type="evidence" value="ECO:0007669"/>
    <property type="project" value="TreeGrafter"/>
</dbReference>
<dbReference type="EMBL" id="MU001674">
    <property type="protein sequence ID" value="KAF2459878.1"/>
    <property type="molecule type" value="Genomic_DNA"/>
</dbReference>
<dbReference type="SUPFAM" id="SSF57783">
    <property type="entry name" value="Zinc beta-ribbon"/>
    <property type="match status" value="1"/>
</dbReference>
<keyword evidence="3 6" id="KW-0863">Zinc-finger</keyword>
<feature type="region of interest" description="Disordered" evidence="9">
    <location>
        <begin position="1"/>
        <end position="25"/>
    </location>
</feature>
<evidence type="ECO:0000259" key="12">
    <source>
        <dbReference type="PROSITE" id="PS51321"/>
    </source>
</evidence>
<dbReference type="SMART" id="SM00510">
    <property type="entry name" value="TFS2M"/>
    <property type="match status" value="1"/>
</dbReference>
<evidence type="ECO:0000313" key="14">
    <source>
        <dbReference type="Proteomes" id="UP000799766"/>
    </source>
</evidence>
<reference evidence="13" key="1">
    <citation type="journal article" date="2020" name="Stud. Mycol.">
        <title>101 Dothideomycetes genomes: a test case for predicting lifestyles and emergence of pathogens.</title>
        <authorList>
            <person name="Haridas S."/>
            <person name="Albert R."/>
            <person name="Binder M."/>
            <person name="Bloem J."/>
            <person name="Labutti K."/>
            <person name="Salamov A."/>
            <person name="Andreopoulos B."/>
            <person name="Baker S."/>
            <person name="Barry K."/>
            <person name="Bills G."/>
            <person name="Bluhm B."/>
            <person name="Cannon C."/>
            <person name="Castanera R."/>
            <person name="Culley D."/>
            <person name="Daum C."/>
            <person name="Ezra D."/>
            <person name="Gonzalez J."/>
            <person name="Henrissat B."/>
            <person name="Kuo A."/>
            <person name="Liang C."/>
            <person name="Lipzen A."/>
            <person name="Lutzoni F."/>
            <person name="Magnuson J."/>
            <person name="Mondo S."/>
            <person name="Nolan M."/>
            <person name="Ohm R."/>
            <person name="Pangilinan J."/>
            <person name="Park H.-J."/>
            <person name="Ramirez L."/>
            <person name="Alfaro M."/>
            <person name="Sun H."/>
            <person name="Tritt A."/>
            <person name="Yoshinaga Y."/>
            <person name="Zwiers L.-H."/>
            <person name="Turgeon B."/>
            <person name="Goodwin S."/>
            <person name="Spatafora J."/>
            <person name="Crous P."/>
            <person name="Grigoriev I."/>
        </authorList>
    </citation>
    <scope>NUCLEOTIDE SEQUENCE</scope>
    <source>
        <strain evidence="13">ATCC 16933</strain>
    </source>
</reference>
<dbReference type="PROSITE" id="PS00466">
    <property type="entry name" value="ZF_TFIIS_1"/>
    <property type="match status" value="1"/>
</dbReference>
<gene>
    <name evidence="13" type="ORF">BDY21DRAFT_281432</name>
</gene>
<comment type="subcellular location">
    <subcellularLocation>
        <location evidence="1 7 8">Nucleus</location>
    </subcellularLocation>
</comment>
<keyword evidence="8" id="KW-0805">Transcription regulation</keyword>
<dbReference type="PANTHER" id="PTHR11477">
    <property type="entry name" value="TRANSCRIPTION FACTOR S-II ZINC FINGER DOMAIN-CONTAINING PROTEIN"/>
    <property type="match status" value="1"/>
</dbReference>
<evidence type="ECO:0000256" key="4">
    <source>
        <dbReference type="ARBA" id="ARBA00022833"/>
    </source>
</evidence>
<dbReference type="GO" id="GO:0008270">
    <property type="term" value="F:zinc ion binding"/>
    <property type="evidence" value="ECO:0007669"/>
    <property type="project" value="UniProtKB-UniRule"/>
</dbReference>
<keyword evidence="14" id="KW-1185">Reference proteome</keyword>
<dbReference type="InterPro" id="IPR006289">
    <property type="entry name" value="TFSII"/>
</dbReference>
<name>A0A6A6P7S0_9PEZI</name>
<dbReference type="GO" id="GO:0031564">
    <property type="term" value="P:transcription antitermination"/>
    <property type="evidence" value="ECO:0007669"/>
    <property type="project" value="TreeGrafter"/>
</dbReference>
<feature type="domain" description="TFIIS-type" evidence="10">
    <location>
        <begin position="271"/>
        <end position="311"/>
    </location>
</feature>
<dbReference type="SMART" id="SM00440">
    <property type="entry name" value="ZnF_C2C2"/>
    <property type="match status" value="1"/>
</dbReference>
<comment type="similarity">
    <text evidence="8">Belongs to the TFS-II family.</text>
</comment>
<dbReference type="GO" id="GO:0003746">
    <property type="term" value="F:translation elongation factor activity"/>
    <property type="evidence" value="ECO:0007669"/>
    <property type="project" value="UniProtKB-KW"/>
</dbReference>
<dbReference type="Proteomes" id="UP000799766">
    <property type="component" value="Unassembled WGS sequence"/>
</dbReference>
<dbReference type="PROSITE" id="PS51321">
    <property type="entry name" value="TFIIS_CENTRAL"/>
    <property type="match status" value="1"/>
</dbReference>
<evidence type="ECO:0000259" key="10">
    <source>
        <dbReference type="PROSITE" id="PS51133"/>
    </source>
</evidence>
<accession>A0A6A6P7S0</accession>
<dbReference type="OrthoDB" id="44867at2759"/>
<dbReference type="Gene3D" id="2.20.25.10">
    <property type="match status" value="1"/>
</dbReference>
<dbReference type="PIRSF" id="PIRSF006704">
    <property type="entry name" value="TF_IIS"/>
    <property type="match status" value="1"/>
</dbReference>
<dbReference type="InterPro" id="IPR035441">
    <property type="entry name" value="TFIIS/LEDGF_dom_sf"/>
</dbReference>
<dbReference type="Pfam" id="PF07500">
    <property type="entry name" value="TFIIS_M"/>
    <property type="match status" value="1"/>
</dbReference>
<dbReference type="NCBIfam" id="TIGR01385">
    <property type="entry name" value="TFSII"/>
    <property type="match status" value="1"/>
</dbReference>
<keyword evidence="8" id="KW-0804">Transcription</keyword>
<feature type="domain" description="TFIIS central" evidence="12">
    <location>
        <begin position="153"/>
        <end position="268"/>
    </location>
</feature>
<dbReference type="GO" id="GO:0006362">
    <property type="term" value="P:transcription elongation by RNA polymerase I"/>
    <property type="evidence" value="ECO:0007669"/>
    <property type="project" value="TreeGrafter"/>
</dbReference>
<feature type="compositionally biased region" description="Low complexity" evidence="9">
    <location>
        <begin position="95"/>
        <end position="125"/>
    </location>
</feature>
<evidence type="ECO:0000256" key="9">
    <source>
        <dbReference type="SAM" id="MobiDB-lite"/>
    </source>
</evidence>
<keyword evidence="13" id="KW-0648">Protein biosynthesis</keyword>
<dbReference type="InterPro" id="IPR001222">
    <property type="entry name" value="Znf_TFIIS"/>
</dbReference>
<dbReference type="Gene3D" id="1.10.472.30">
    <property type="entry name" value="Transcription elongation factor S-II, central domain"/>
    <property type="match status" value="1"/>
</dbReference>
<evidence type="ECO:0000256" key="5">
    <source>
        <dbReference type="ARBA" id="ARBA00023242"/>
    </source>
</evidence>
<dbReference type="SMART" id="SM00509">
    <property type="entry name" value="TFS2N"/>
    <property type="match status" value="1"/>
</dbReference>
<evidence type="ECO:0000259" key="11">
    <source>
        <dbReference type="PROSITE" id="PS51319"/>
    </source>
</evidence>